<evidence type="ECO:0000256" key="2">
    <source>
        <dbReference type="ARBA" id="ARBA00023015"/>
    </source>
</evidence>
<sequence length="185" mass="21540">MKDNEIIDLFLARDEKAIEAVSAKYHSYCYKIAWNLLANKEDAEECLNDTWFSVWSRIPPARPLALAQFCGQITRNLSIDRLRKKHAGKRPDVHMADVLGEMDQLNIAYTMDDQLAEKELLKIINDFLGKLKAEDRDIFVRRYWFLDSIAAISKRHHMSAGSVKMNLYRNRKKLQKVLEKEGGRL</sequence>
<evidence type="ECO:0000313" key="9">
    <source>
        <dbReference type="Proteomes" id="UP000652847"/>
    </source>
</evidence>
<dbReference type="PANTHER" id="PTHR43133:SF8">
    <property type="entry name" value="RNA POLYMERASE SIGMA FACTOR HI_1459-RELATED"/>
    <property type="match status" value="1"/>
</dbReference>
<dbReference type="InterPro" id="IPR014284">
    <property type="entry name" value="RNA_pol_sigma-70_dom"/>
</dbReference>
<evidence type="ECO:0000256" key="5">
    <source>
        <dbReference type="ARBA" id="ARBA00023163"/>
    </source>
</evidence>
<protein>
    <submittedName>
        <fullName evidence="8">Sigma-70 family RNA polymerase sigma factor</fullName>
    </submittedName>
</protein>
<reference evidence="8 9" key="1">
    <citation type="submission" date="2020-08" db="EMBL/GenBank/DDBJ databases">
        <title>Genome public.</title>
        <authorList>
            <person name="Liu C."/>
            <person name="Sun Q."/>
        </authorList>
    </citation>
    <scope>NUCLEOTIDE SEQUENCE [LARGE SCALE GENOMIC DNA]</scope>
    <source>
        <strain evidence="8 9">BX17</strain>
    </source>
</reference>
<dbReference type="InterPro" id="IPR013324">
    <property type="entry name" value="RNA_pol_sigma_r3/r4-like"/>
</dbReference>
<dbReference type="RefSeq" id="WP_186901909.1">
    <property type="nucleotide sequence ID" value="NZ_JACOOT010000040.1"/>
</dbReference>
<dbReference type="SUPFAM" id="SSF88659">
    <property type="entry name" value="Sigma3 and sigma4 domains of RNA polymerase sigma factors"/>
    <property type="match status" value="1"/>
</dbReference>
<keyword evidence="4" id="KW-0238">DNA-binding</keyword>
<dbReference type="AlphaFoldDB" id="A0A8I0AGP1"/>
<dbReference type="InterPro" id="IPR013325">
    <property type="entry name" value="RNA_pol_sigma_r2"/>
</dbReference>
<keyword evidence="2" id="KW-0805">Transcription regulation</keyword>
<dbReference type="Proteomes" id="UP000652847">
    <property type="component" value="Unassembled WGS sequence"/>
</dbReference>
<organism evidence="8 9">
    <name type="scientific">Blautia segnis</name>
    <dbReference type="NCBI Taxonomy" id="2763030"/>
    <lineage>
        <taxon>Bacteria</taxon>
        <taxon>Bacillati</taxon>
        <taxon>Bacillota</taxon>
        <taxon>Clostridia</taxon>
        <taxon>Lachnospirales</taxon>
        <taxon>Lachnospiraceae</taxon>
        <taxon>Blautia</taxon>
    </lineage>
</organism>
<dbReference type="GO" id="GO:0006352">
    <property type="term" value="P:DNA-templated transcription initiation"/>
    <property type="evidence" value="ECO:0007669"/>
    <property type="project" value="InterPro"/>
</dbReference>
<keyword evidence="9" id="KW-1185">Reference proteome</keyword>
<evidence type="ECO:0000313" key="8">
    <source>
        <dbReference type="EMBL" id="MBC5652798.1"/>
    </source>
</evidence>
<dbReference type="EMBL" id="JACOOT010000040">
    <property type="protein sequence ID" value="MBC5652798.1"/>
    <property type="molecule type" value="Genomic_DNA"/>
</dbReference>
<evidence type="ECO:0000256" key="4">
    <source>
        <dbReference type="ARBA" id="ARBA00023125"/>
    </source>
</evidence>
<evidence type="ECO:0000259" key="7">
    <source>
        <dbReference type="Pfam" id="PF08281"/>
    </source>
</evidence>
<dbReference type="InterPro" id="IPR039425">
    <property type="entry name" value="RNA_pol_sigma-70-like"/>
</dbReference>
<dbReference type="InterPro" id="IPR007627">
    <property type="entry name" value="RNA_pol_sigma70_r2"/>
</dbReference>
<evidence type="ECO:0000259" key="6">
    <source>
        <dbReference type="Pfam" id="PF04542"/>
    </source>
</evidence>
<keyword evidence="3" id="KW-0731">Sigma factor</keyword>
<comment type="similarity">
    <text evidence="1">Belongs to the sigma-70 factor family. ECF subfamily.</text>
</comment>
<dbReference type="GO" id="GO:0003677">
    <property type="term" value="F:DNA binding"/>
    <property type="evidence" value="ECO:0007669"/>
    <property type="project" value="UniProtKB-KW"/>
</dbReference>
<dbReference type="Gene3D" id="1.10.10.10">
    <property type="entry name" value="Winged helix-like DNA-binding domain superfamily/Winged helix DNA-binding domain"/>
    <property type="match status" value="1"/>
</dbReference>
<feature type="domain" description="RNA polymerase sigma-70 region 2" evidence="6">
    <location>
        <begin position="24"/>
        <end position="85"/>
    </location>
</feature>
<dbReference type="PANTHER" id="PTHR43133">
    <property type="entry name" value="RNA POLYMERASE ECF-TYPE SIGMA FACTO"/>
    <property type="match status" value="1"/>
</dbReference>
<dbReference type="Pfam" id="PF04542">
    <property type="entry name" value="Sigma70_r2"/>
    <property type="match status" value="1"/>
</dbReference>
<feature type="domain" description="RNA polymerase sigma factor 70 region 4 type 2" evidence="7">
    <location>
        <begin position="124"/>
        <end position="174"/>
    </location>
</feature>
<proteinExistence type="inferred from homology"/>
<evidence type="ECO:0000256" key="3">
    <source>
        <dbReference type="ARBA" id="ARBA00023082"/>
    </source>
</evidence>
<name>A0A8I0AGP1_9FIRM</name>
<dbReference type="GO" id="GO:0016987">
    <property type="term" value="F:sigma factor activity"/>
    <property type="evidence" value="ECO:0007669"/>
    <property type="project" value="UniProtKB-KW"/>
</dbReference>
<dbReference type="SUPFAM" id="SSF88946">
    <property type="entry name" value="Sigma2 domain of RNA polymerase sigma factors"/>
    <property type="match status" value="1"/>
</dbReference>
<dbReference type="InterPro" id="IPR013249">
    <property type="entry name" value="RNA_pol_sigma70_r4_t2"/>
</dbReference>
<dbReference type="Pfam" id="PF08281">
    <property type="entry name" value="Sigma70_r4_2"/>
    <property type="match status" value="1"/>
</dbReference>
<comment type="caution">
    <text evidence="8">The sequence shown here is derived from an EMBL/GenBank/DDBJ whole genome shotgun (WGS) entry which is preliminary data.</text>
</comment>
<gene>
    <name evidence="8" type="ORF">H8S54_17280</name>
</gene>
<keyword evidence="5" id="KW-0804">Transcription</keyword>
<evidence type="ECO:0000256" key="1">
    <source>
        <dbReference type="ARBA" id="ARBA00010641"/>
    </source>
</evidence>
<dbReference type="Gene3D" id="1.10.1740.10">
    <property type="match status" value="1"/>
</dbReference>
<dbReference type="InterPro" id="IPR036388">
    <property type="entry name" value="WH-like_DNA-bd_sf"/>
</dbReference>
<accession>A0A8I0AGP1</accession>
<dbReference type="NCBIfam" id="TIGR02937">
    <property type="entry name" value="sigma70-ECF"/>
    <property type="match status" value="1"/>
</dbReference>